<dbReference type="AlphaFoldDB" id="A0A562PN95"/>
<organism evidence="2 3">
    <name type="scientific">Pseudoduganella flava</name>
    <dbReference type="NCBI Taxonomy" id="871742"/>
    <lineage>
        <taxon>Bacteria</taxon>
        <taxon>Pseudomonadati</taxon>
        <taxon>Pseudomonadota</taxon>
        <taxon>Betaproteobacteria</taxon>
        <taxon>Burkholderiales</taxon>
        <taxon>Oxalobacteraceae</taxon>
        <taxon>Telluria group</taxon>
        <taxon>Pseudoduganella</taxon>
    </lineage>
</organism>
<dbReference type="EMBL" id="VLKW01000006">
    <property type="protein sequence ID" value="TWI45894.1"/>
    <property type="molecule type" value="Genomic_DNA"/>
</dbReference>
<evidence type="ECO:0000313" key="1">
    <source>
        <dbReference type="EMBL" id="QGZ40454.1"/>
    </source>
</evidence>
<keyword evidence="4" id="KW-1185">Reference proteome</keyword>
<accession>A0A562PN95</accession>
<proteinExistence type="predicted"/>
<gene>
    <name evidence="1" type="ORF">GO485_16260</name>
    <name evidence="2" type="ORF">IP92_03324</name>
</gene>
<dbReference type="RefSeq" id="WP_145876936.1">
    <property type="nucleotide sequence ID" value="NZ_CP046904.1"/>
</dbReference>
<name>A0A562PN95_9BURK</name>
<evidence type="ECO:0000313" key="3">
    <source>
        <dbReference type="Proteomes" id="UP000315112"/>
    </source>
</evidence>
<evidence type="ECO:0000313" key="4">
    <source>
        <dbReference type="Proteomes" id="UP000437862"/>
    </source>
</evidence>
<evidence type="ECO:0000313" key="2">
    <source>
        <dbReference type="EMBL" id="TWI45894.1"/>
    </source>
</evidence>
<reference evidence="2" key="2">
    <citation type="submission" date="2019-07" db="EMBL/GenBank/DDBJ databases">
        <authorList>
            <person name="Whitman W."/>
            <person name="Huntemann M."/>
            <person name="Clum A."/>
            <person name="Pillay M."/>
            <person name="Palaniappan K."/>
            <person name="Varghese N."/>
            <person name="Mikhailova N."/>
            <person name="Stamatis D."/>
            <person name="Reddy T."/>
            <person name="Daum C."/>
            <person name="Shapiro N."/>
            <person name="Ivanova N."/>
            <person name="Kyrpides N."/>
            <person name="Woyke T."/>
        </authorList>
    </citation>
    <scope>NUCLEOTIDE SEQUENCE</scope>
    <source>
        <strain evidence="2">CGMCC 1.10685</strain>
    </source>
</reference>
<protein>
    <submittedName>
        <fullName evidence="2">Uncharacterized protein</fullName>
    </submittedName>
</protein>
<dbReference type="OrthoDB" id="8777664at2"/>
<dbReference type="Proteomes" id="UP000315112">
    <property type="component" value="Unassembled WGS sequence"/>
</dbReference>
<reference evidence="2 3" key="1">
    <citation type="journal article" date="2015" name="Stand. Genomic Sci.">
        <title>Genomic Encyclopedia of Bacterial and Archaeal Type Strains, Phase III: the genomes of soil and plant-associated and newly described type strains.</title>
        <authorList>
            <person name="Whitman W.B."/>
            <person name="Woyke T."/>
            <person name="Klenk H.P."/>
            <person name="Zhou Y."/>
            <person name="Lilburn T.G."/>
            <person name="Beck B.J."/>
            <person name="De Vos P."/>
            <person name="Vandamme P."/>
            <person name="Eisen J.A."/>
            <person name="Garrity G."/>
            <person name="Hugenholtz P."/>
            <person name="Kyrpides N.C."/>
        </authorList>
    </citation>
    <scope>NUCLEOTIDE SEQUENCE [LARGE SCALE GENOMIC DNA]</scope>
    <source>
        <strain evidence="2 3">CGMCC 1.10685</strain>
    </source>
</reference>
<dbReference type="Proteomes" id="UP000437862">
    <property type="component" value="Chromosome"/>
</dbReference>
<dbReference type="EMBL" id="CP046904">
    <property type="protein sequence ID" value="QGZ40454.1"/>
    <property type="molecule type" value="Genomic_DNA"/>
</dbReference>
<sequence length="94" mass="10094">MSDTERDEMEIAACALEALYAEMHADLGTLDGQIDSWSADAVDTAELAELHTARTALHSGMASIQEVLGWLLWVDPDAAPTVRPPPLLRGAAIH</sequence>
<reference evidence="1 4" key="3">
    <citation type="submission" date="2019-12" db="EMBL/GenBank/DDBJ databases">
        <title>Draft Genome Sequences of Six Type Strains of the Genus Massilia.</title>
        <authorList>
            <person name="Miess H."/>
            <person name="Frediansyah A."/>
            <person name="Goeker M."/>
            <person name="Gross H."/>
        </authorList>
    </citation>
    <scope>NUCLEOTIDE SEQUENCE [LARGE SCALE GENOMIC DNA]</scope>
    <source>
        <strain evidence="1 4">DSM 26639</strain>
    </source>
</reference>